<dbReference type="InterPro" id="IPR050792">
    <property type="entry name" value="ADP-ribosylglycohydrolase"/>
</dbReference>
<organism evidence="2 4">
    <name type="scientific">Varibaculum cambriense</name>
    <dbReference type="NCBI Taxonomy" id="184870"/>
    <lineage>
        <taxon>Bacteria</taxon>
        <taxon>Bacillati</taxon>
        <taxon>Actinomycetota</taxon>
        <taxon>Actinomycetes</taxon>
        <taxon>Actinomycetales</taxon>
        <taxon>Actinomycetaceae</taxon>
        <taxon>Varibaculum</taxon>
    </lineage>
</organism>
<reference evidence="3 5" key="2">
    <citation type="submission" date="2017-09" db="EMBL/GenBank/DDBJ databases">
        <title>Bacterial strain isolated from the female urinary microbiota.</title>
        <authorList>
            <person name="Thomas-White K."/>
            <person name="Kumar N."/>
            <person name="Forster S."/>
            <person name="Putonti C."/>
            <person name="Lawley T."/>
            <person name="Wolfe A.J."/>
        </authorList>
    </citation>
    <scope>NUCLEOTIDE SEQUENCE [LARGE SCALE GENOMIC DNA]</scope>
    <source>
        <strain evidence="3 5">UMB0744</strain>
    </source>
</reference>
<dbReference type="RefSeq" id="WP_022865479.1">
    <property type="nucleotide sequence ID" value="NZ_CAUPGC010000019.1"/>
</dbReference>
<dbReference type="Proteomes" id="UP000243201">
    <property type="component" value="Unassembled WGS sequence"/>
</dbReference>
<feature type="binding site" evidence="1">
    <location>
        <position position="35"/>
    </location>
    <ligand>
        <name>Mg(2+)</name>
        <dbReference type="ChEBI" id="CHEBI:18420"/>
        <label>1</label>
    </ligand>
</feature>
<gene>
    <name evidence="3" type="ORF">CJ240_05410</name>
    <name evidence="2" type="ORF">HMPREF1862_00486</name>
</gene>
<protein>
    <submittedName>
        <fullName evidence="2">ADP-ribosylglycohydrolase</fullName>
    </submittedName>
</protein>
<dbReference type="EMBL" id="LSDN01000008">
    <property type="protein sequence ID" value="KXB81511.1"/>
    <property type="molecule type" value="Genomic_DNA"/>
</dbReference>
<keyword evidence="5" id="KW-1185">Reference proteome</keyword>
<dbReference type="EMBL" id="PNGC01000001">
    <property type="protein sequence ID" value="PMB91125.1"/>
    <property type="molecule type" value="Genomic_DNA"/>
</dbReference>
<dbReference type="GeneID" id="78353122"/>
<name>A0AB34X0E9_9ACTO</name>
<sequence length="280" mass="31476">MIGAIIGDVIGSTREFSPVDRRDFELFPYDANYTDDSLMTIAQAMAFLRWLNLKDSERTEQRLIQLLVQRMQELGRRFPEPMGSYGVRFAAWLSEDSPHPYNSWGNGSAMRVSAAAECAKSLEEALKFAEISAAVTHNHPEGIKGAQAVAAAIYLARNSRSKQEIESYISEHFYPLNQSLAEIKANYHFDESCQGTVPQAIRAFTESISFEDAIRNTIWLGGDADTMGAITGAIAWAYYSTRYGIDERMKFMAQSALRYLPEDLHAYVASYEARIDTSFE</sequence>
<evidence type="ECO:0000313" key="4">
    <source>
        <dbReference type="Proteomes" id="UP000070572"/>
    </source>
</evidence>
<dbReference type="AlphaFoldDB" id="A0AB34X0E9"/>
<feature type="binding site" evidence="1">
    <location>
        <position position="225"/>
    </location>
    <ligand>
        <name>Mg(2+)</name>
        <dbReference type="ChEBI" id="CHEBI:18420"/>
        <label>1</label>
    </ligand>
</feature>
<proteinExistence type="predicted"/>
<evidence type="ECO:0000256" key="1">
    <source>
        <dbReference type="PIRSR" id="PIRSR605502-1"/>
    </source>
</evidence>
<dbReference type="Pfam" id="PF03747">
    <property type="entry name" value="ADP_ribosyl_GH"/>
    <property type="match status" value="1"/>
</dbReference>
<dbReference type="SUPFAM" id="SSF101478">
    <property type="entry name" value="ADP-ribosylglycohydrolase"/>
    <property type="match status" value="1"/>
</dbReference>
<feature type="binding site" evidence="1">
    <location>
        <position position="34"/>
    </location>
    <ligand>
        <name>Mg(2+)</name>
        <dbReference type="ChEBI" id="CHEBI:18420"/>
        <label>1</label>
    </ligand>
</feature>
<comment type="cofactor">
    <cofactor evidence="1">
        <name>Mg(2+)</name>
        <dbReference type="ChEBI" id="CHEBI:18420"/>
    </cofactor>
    <text evidence="1">Binds 2 magnesium ions per subunit.</text>
</comment>
<dbReference type="PANTHER" id="PTHR16222">
    <property type="entry name" value="ADP-RIBOSYLGLYCOHYDROLASE"/>
    <property type="match status" value="1"/>
</dbReference>
<evidence type="ECO:0000313" key="3">
    <source>
        <dbReference type="EMBL" id="PMB91125.1"/>
    </source>
</evidence>
<reference evidence="2 4" key="1">
    <citation type="submission" date="2016-01" db="EMBL/GenBank/DDBJ databases">
        <authorList>
            <person name="Mitreva M."/>
            <person name="Pepin K.H."/>
            <person name="Mihindukulasuriya K.A."/>
            <person name="Fulton R."/>
            <person name="Fronick C."/>
            <person name="O'Laughlin M."/>
            <person name="Miner T."/>
            <person name="Herter B."/>
            <person name="Rosa B.A."/>
            <person name="Cordes M."/>
            <person name="Tomlinson C."/>
            <person name="Wollam A."/>
            <person name="Palsikar V.B."/>
            <person name="Mardis E.R."/>
            <person name="Wilson R.K."/>
        </authorList>
    </citation>
    <scope>NUCLEOTIDE SEQUENCE [LARGE SCALE GENOMIC DNA]</scope>
    <source>
        <strain evidence="2 4">DNF00696</strain>
    </source>
</reference>
<evidence type="ECO:0000313" key="2">
    <source>
        <dbReference type="EMBL" id="KXB81511.1"/>
    </source>
</evidence>
<keyword evidence="1" id="KW-0479">Metal-binding</keyword>
<keyword evidence="1" id="KW-0460">Magnesium</keyword>
<dbReference type="InterPro" id="IPR005502">
    <property type="entry name" value="Ribosyl_crysJ1"/>
</dbReference>
<dbReference type="Gene3D" id="1.10.4080.10">
    <property type="entry name" value="ADP-ribosylation/Crystallin J1"/>
    <property type="match status" value="1"/>
</dbReference>
<accession>A0AB34X0E9</accession>
<feature type="binding site" evidence="1">
    <location>
        <position position="36"/>
    </location>
    <ligand>
        <name>Mg(2+)</name>
        <dbReference type="ChEBI" id="CHEBI:18420"/>
        <label>1</label>
    </ligand>
</feature>
<feature type="binding site" evidence="1">
    <location>
        <position position="226"/>
    </location>
    <ligand>
        <name>Mg(2+)</name>
        <dbReference type="ChEBI" id="CHEBI:18420"/>
        <label>1</label>
    </ligand>
</feature>
<dbReference type="PANTHER" id="PTHR16222:SF12">
    <property type="entry name" value="ADP-RIBOSYLGLYCOHYDROLASE-RELATED"/>
    <property type="match status" value="1"/>
</dbReference>
<feature type="binding site" evidence="1">
    <location>
        <position position="223"/>
    </location>
    <ligand>
        <name>Mg(2+)</name>
        <dbReference type="ChEBI" id="CHEBI:18420"/>
        <label>1</label>
    </ligand>
</feature>
<dbReference type="Proteomes" id="UP000070572">
    <property type="component" value="Unassembled WGS sequence"/>
</dbReference>
<dbReference type="GO" id="GO:0046872">
    <property type="term" value="F:metal ion binding"/>
    <property type="evidence" value="ECO:0007669"/>
    <property type="project" value="UniProtKB-KW"/>
</dbReference>
<evidence type="ECO:0000313" key="5">
    <source>
        <dbReference type="Proteomes" id="UP000243201"/>
    </source>
</evidence>
<dbReference type="InterPro" id="IPR036705">
    <property type="entry name" value="Ribosyl_crysJ1_sf"/>
</dbReference>
<comment type="caution">
    <text evidence="2">The sequence shown here is derived from an EMBL/GenBank/DDBJ whole genome shotgun (WGS) entry which is preliminary data.</text>
</comment>